<comment type="caution">
    <text evidence="5">The sequence shown here is derived from an EMBL/GenBank/DDBJ whole genome shotgun (WGS) entry which is preliminary data.</text>
</comment>
<dbReference type="PANTHER" id="PTHR12526:SF510">
    <property type="entry name" value="D-INOSITOL 3-PHOSPHATE GLYCOSYLTRANSFERASE"/>
    <property type="match status" value="1"/>
</dbReference>
<dbReference type="EMBL" id="VBAO01000001">
    <property type="protein sequence ID" value="TMI85145.1"/>
    <property type="molecule type" value="Genomic_DNA"/>
</dbReference>
<feature type="region of interest" description="Disordered" evidence="3">
    <location>
        <begin position="1"/>
        <end position="24"/>
    </location>
</feature>
<dbReference type="AlphaFoldDB" id="A0A537JNL1"/>
<proteinExistence type="predicted"/>
<evidence type="ECO:0000259" key="4">
    <source>
        <dbReference type="Pfam" id="PF13439"/>
    </source>
</evidence>
<feature type="compositionally biased region" description="Low complexity" evidence="3">
    <location>
        <begin position="1"/>
        <end position="12"/>
    </location>
</feature>
<reference evidence="5 6" key="1">
    <citation type="journal article" date="2019" name="Nat. Microbiol.">
        <title>Mediterranean grassland soil C-N compound turnover is dependent on rainfall and depth, and is mediated by genomically divergent microorganisms.</title>
        <authorList>
            <person name="Diamond S."/>
            <person name="Andeer P.F."/>
            <person name="Li Z."/>
            <person name="Crits-Christoph A."/>
            <person name="Burstein D."/>
            <person name="Anantharaman K."/>
            <person name="Lane K.R."/>
            <person name="Thomas B.C."/>
            <person name="Pan C."/>
            <person name="Northen T.R."/>
            <person name="Banfield J.F."/>
        </authorList>
    </citation>
    <scope>NUCLEOTIDE SEQUENCE [LARGE SCALE GENOMIC DNA]</scope>
    <source>
        <strain evidence="5">NP_7</strain>
    </source>
</reference>
<dbReference type="GO" id="GO:0016757">
    <property type="term" value="F:glycosyltransferase activity"/>
    <property type="evidence" value="ECO:0007669"/>
    <property type="project" value="UniProtKB-KW"/>
</dbReference>
<dbReference type="SUPFAM" id="SSF53756">
    <property type="entry name" value="UDP-Glycosyltransferase/glycogen phosphorylase"/>
    <property type="match status" value="1"/>
</dbReference>
<gene>
    <name evidence="5" type="ORF">E6H04_00065</name>
</gene>
<dbReference type="InterPro" id="IPR028098">
    <property type="entry name" value="Glyco_trans_4-like_N"/>
</dbReference>
<name>A0A537JNL1_9BACT</name>
<dbReference type="Pfam" id="PF13692">
    <property type="entry name" value="Glyco_trans_1_4"/>
    <property type="match status" value="1"/>
</dbReference>
<evidence type="ECO:0000256" key="2">
    <source>
        <dbReference type="ARBA" id="ARBA00022679"/>
    </source>
</evidence>
<evidence type="ECO:0000313" key="5">
    <source>
        <dbReference type="EMBL" id="TMI85145.1"/>
    </source>
</evidence>
<dbReference type="Pfam" id="PF13439">
    <property type="entry name" value="Glyco_transf_4"/>
    <property type="match status" value="1"/>
</dbReference>
<dbReference type="CDD" id="cd03801">
    <property type="entry name" value="GT4_PimA-like"/>
    <property type="match status" value="1"/>
</dbReference>
<evidence type="ECO:0000256" key="1">
    <source>
        <dbReference type="ARBA" id="ARBA00022676"/>
    </source>
</evidence>
<dbReference type="Proteomes" id="UP000320048">
    <property type="component" value="Unassembled WGS sequence"/>
</dbReference>
<evidence type="ECO:0000256" key="3">
    <source>
        <dbReference type="SAM" id="MobiDB-lite"/>
    </source>
</evidence>
<feature type="compositionally biased region" description="Basic residues" evidence="3">
    <location>
        <begin position="15"/>
        <end position="24"/>
    </location>
</feature>
<accession>A0A537JNL1</accession>
<keyword evidence="2 5" id="KW-0808">Transferase</keyword>
<evidence type="ECO:0000313" key="6">
    <source>
        <dbReference type="Proteomes" id="UP000320048"/>
    </source>
</evidence>
<sequence length="381" mass="42032">MTGRSPAVAADATRARRRRDRRGPRSGMRLRIAVVAAGLEIVGGQSVQARALTDGLRSDGYDVVFIPINRPFPTGLRWLRRYRYVRTVLNQSLYLQSLLRLRGADVVHIFSASYWSFVLAPVPAILAARALGKRTVLHYHSGEAETHLAHWGHLVHPWLRLADELVVPSDYLRAAFAHHGYHARVIPNVVDASRFRYRERSPLRPRLLSTRNLESYYRVDNTLEAFALVRARHREATLTIAGSGSEEPRLRRLAASLGSHGIRFVGRVEPAAMADLCEQADIFVNSSVVDNQPVSVLEAFAAGLPVVSTPTGDLAALVRDGDTGLIVPAGDPPAMAKAVVSLLDHPECAQRMARRAHGTVEAYSWPRVREQWAAVYSGATA</sequence>
<organism evidence="5 6">
    <name type="scientific">Candidatus Segetimicrobium genomatis</name>
    <dbReference type="NCBI Taxonomy" id="2569760"/>
    <lineage>
        <taxon>Bacteria</taxon>
        <taxon>Bacillati</taxon>
        <taxon>Candidatus Sysuimicrobiota</taxon>
        <taxon>Candidatus Sysuimicrobiia</taxon>
        <taxon>Candidatus Sysuimicrobiales</taxon>
        <taxon>Candidatus Segetimicrobiaceae</taxon>
        <taxon>Candidatus Segetimicrobium</taxon>
    </lineage>
</organism>
<protein>
    <submittedName>
        <fullName evidence="5">Glycosyltransferase family 4 protein</fullName>
    </submittedName>
</protein>
<keyword evidence="1" id="KW-0328">Glycosyltransferase</keyword>
<dbReference type="PANTHER" id="PTHR12526">
    <property type="entry name" value="GLYCOSYLTRANSFERASE"/>
    <property type="match status" value="1"/>
</dbReference>
<dbReference type="Gene3D" id="3.40.50.2000">
    <property type="entry name" value="Glycogen Phosphorylase B"/>
    <property type="match status" value="2"/>
</dbReference>
<feature type="domain" description="Glycosyltransferase subfamily 4-like N-terminal" evidence="4">
    <location>
        <begin position="42"/>
        <end position="194"/>
    </location>
</feature>